<feature type="compositionally biased region" description="Basic and acidic residues" evidence="1">
    <location>
        <begin position="1"/>
        <end position="18"/>
    </location>
</feature>
<reference evidence="2 3" key="1">
    <citation type="journal article" date="2018" name="Cell">
        <title>The Chara Genome: Secondary Complexity and Implications for Plant Terrestrialization.</title>
        <authorList>
            <person name="Nishiyama T."/>
            <person name="Sakayama H."/>
            <person name="Vries J.D."/>
            <person name="Buschmann H."/>
            <person name="Saint-Marcoux D."/>
            <person name="Ullrich K.K."/>
            <person name="Haas F.B."/>
            <person name="Vanderstraeten L."/>
            <person name="Becker D."/>
            <person name="Lang D."/>
            <person name="Vosolsobe S."/>
            <person name="Rombauts S."/>
            <person name="Wilhelmsson P.K.I."/>
            <person name="Janitza P."/>
            <person name="Kern R."/>
            <person name="Heyl A."/>
            <person name="Rumpler F."/>
            <person name="Villalobos L.I.A.C."/>
            <person name="Clay J.M."/>
            <person name="Skokan R."/>
            <person name="Toyoda A."/>
            <person name="Suzuki Y."/>
            <person name="Kagoshima H."/>
            <person name="Schijlen E."/>
            <person name="Tajeshwar N."/>
            <person name="Catarino B."/>
            <person name="Hetherington A.J."/>
            <person name="Saltykova A."/>
            <person name="Bonnot C."/>
            <person name="Breuninger H."/>
            <person name="Symeonidi A."/>
            <person name="Radhakrishnan G.V."/>
            <person name="Van Nieuwerburgh F."/>
            <person name="Deforce D."/>
            <person name="Chang C."/>
            <person name="Karol K.G."/>
            <person name="Hedrich R."/>
            <person name="Ulvskov P."/>
            <person name="Glockner G."/>
            <person name="Delwiche C.F."/>
            <person name="Petrasek J."/>
            <person name="Van de Peer Y."/>
            <person name="Friml J."/>
            <person name="Beilby M."/>
            <person name="Dolan L."/>
            <person name="Kohara Y."/>
            <person name="Sugano S."/>
            <person name="Fujiyama A."/>
            <person name="Delaux P.-M."/>
            <person name="Quint M."/>
            <person name="TheiBen G."/>
            <person name="Hagemann M."/>
            <person name="Harholt J."/>
            <person name="Dunand C."/>
            <person name="Zachgo S."/>
            <person name="Langdale J."/>
            <person name="Maumus F."/>
            <person name="Straeten D.V.D."/>
            <person name="Gould S.B."/>
            <person name="Rensing S.A."/>
        </authorList>
    </citation>
    <scope>NUCLEOTIDE SEQUENCE [LARGE SCALE GENOMIC DNA]</scope>
    <source>
        <strain evidence="2 3">S276</strain>
    </source>
</reference>
<dbReference type="AlphaFoldDB" id="A0A388L0J9"/>
<sequence length="519" mass="55095">MTASEEPRPTTTTWERKNAPSTAQEQTPSPTTMREQTSTPATQSGPSLSLPLSRHFIPASAPTAPVRHDECSPAPVGREDLGSSLRMCGHGSLFSVARQLVLDPHASRDLGEVGVHSGAPLVEERERRAEQHGAAGAGGVEGIQGMEEEVAGAVGGVVDVADGAHIEREEVMVRVHDGEQVERVEGVLPSEVEREEDVVRTQVEREAGVAGVDDGDASVQVEMEEDVVRADAAVLVGEEEGVVGGGVAHGRGEGGDHLYPIVQCFVNDEMGPALAGGLKAARPLGHVRGVAGLATATDLAALGRHRGGFVAWGWRGRVYLAGRFGSSSTRVMRDKTPHKSGAARQRPMPVAVGAALGESSGAEGLGMPRDSRCEKTVVEVTHVSARVIRVRMGAGLVTVVEDDPKTEPAREEAPHEDDEYRDNEESEEEESDSGEDGSYDDDDEPSPLPRRGSGRRFGSSRRRDDVDDPSPPGRWEARSRRRRGSSVATVPGRGSVSSTRNTGGERQRGSGKGKGGRRY</sequence>
<feature type="compositionally biased region" description="Basic residues" evidence="1">
    <location>
        <begin position="509"/>
        <end position="519"/>
    </location>
</feature>
<accession>A0A388L0J9</accession>
<feature type="compositionally biased region" description="Acidic residues" evidence="1">
    <location>
        <begin position="414"/>
        <end position="445"/>
    </location>
</feature>
<feature type="region of interest" description="Disordered" evidence="1">
    <location>
        <begin position="330"/>
        <end position="349"/>
    </location>
</feature>
<gene>
    <name evidence="2" type="ORF">CBR_g21100</name>
</gene>
<evidence type="ECO:0000256" key="1">
    <source>
        <dbReference type="SAM" id="MobiDB-lite"/>
    </source>
</evidence>
<comment type="caution">
    <text evidence="2">The sequence shown here is derived from an EMBL/GenBank/DDBJ whole genome shotgun (WGS) entry which is preliminary data.</text>
</comment>
<feature type="compositionally biased region" description="Basic and acidic residues" evidence="1">
    <location>
        <begin position="402"/>
        <end position="413"/>
    </location>
</feature>
<evidence type="ECO:0000313" key="3">
    <source>
        <dbReference type="Proteomes" id="UP000265515"/>
    </source>
</evidence>
<feature type="region of interest" description="Disordered" evidence="1">
    <location>
        <begin position="399"/>
        <end position="519"/>
    </location>
</feature>
<dbReference type="Gramene" id="GBG75856">
    <property type="protein sequence ID" value="GBG75856"/>
    <property type="gene ID" value="CBR_g21100"/>
</dbReference>
<dbReference type="EMBL" id="BFEA01000232">
    <property type="protein sequence ID" value="GBG75856.1"/>
    <property type="molecule type" value="Genomic_DNA"/>
</dbReference>
<proteinExistence type="predicted"/>
<feature type="region of interest" description="Disordered" evidence="1">
    <location>
        <begin position="1"/>
        <end position="53"/>
    </location>
</feature>
<feature type="compositionally biased region" description="Polar residues" evidence="1">
    <location>
        <begin position="19"/>
        <end position="47"/>
    </location>
</feature>
<keyword evidence="3" id="KW-1185">Reference proteome</keyword>
<evidence type="ECO:0000313" key="2">
    <source>
        <dbReference type="EMBL" id="GBG75856.1"/>
    </source>
</evidence>
<organism evidence="2 3">
    <name type="scientific">Chara braunii</name>
    <name type="common">Braun's stonewort</name>
    <dbReference type="NCBI Taxonomy" id="69332"/>
    <lineage>
        <taxon>Eukaryota</taxon>
        <taxon>Viridiplantae</taxon>
        <taxon>Streptophyta</taxon>
        <taxon>Charophyceae</taxon>
        <taxon>Charales</taxon>
        <taxon>Characeae</taxon>
        <taxon>Chara</taxon>
    </lineage>
</organism>
<protein>
    <submittedName>
        <fullName evidence="2">Uncharacterized protein</fullName>
    </submittedName>
</protein>
<name>A0A388L0J9_CHABU</name>
<dbReference type="Proteomes" id="UP000265515">
    <property type="component" value="Unassembled WGS sequence"/>
</dbReference>